<evidence type="ECO:0000259" key="2">
    <source>
        <dbReference type="Pfam" id="PF07331"/>
    </source>
</evidence>
<feature type="transmembrane region" description="Helical" evidence="1">
    <location>
        <begin position="82"/>
        <end position="108"/>
    </location>
</feature>
<dbReference type="Pfam" id="PF07331">
    <property type="entry name" value="TctB"/>
    <property type="match status" value="1"/>
</dbReference>
<dbReference type="RefSeq" id="WP_066712228.1">
    <property type="nucleotide sequence ID" value="NZ_JARFNM010000001.1"/>
</dbReference>
<dbReference type="InterPro" id="IPR009936">
    <property type="entry name" value="DUF1468"/>
</dbReference>
<dbReference type="Proteomes" id="UP000070080">
    <property type="component" value="Unassembled WGS sequence"/>
</dbReference>
<proteinExistence type="predicted"/>
<comment type="caution">
    <text evidence="3">The sequence shown here is derived from an EMBL/GenBank/DDBJ whole genome shotgun (WGS) entry which is preliminary data.</text>
</comment>
<feature type="transmembrane region" description="Helical" evidence="1">
    <location>
        <begin position="120"/>
        <end position="140"/>
    </location>
</feature>
<dbReference type="EMBL" id="LSCV01000001">
    <property type="protein sequence ID" value="KXB42717.1"/>
    <property type="molecule type" value="Genomic_DNA"/>
</dbReference>
<protein>
    <recommendedName>
        <fullName evidence="2">DUF1468 domain-containing protein</fullName>
    </recommendedName>
</protein>
<keyword evidence="4" id="KW-1185">Reference proteome</keyword>
<name>A0A133YHT4_9FIRM</name>
<feature type="transmembrane region" description="Helical" evidence="1">
    <location>
        <begin position="194"/>
        <end position="216"/>
    </location>
</feature>
<evidence type="ECO:0000313" key="4">
    <source>
        <dbReference type="Proteomes" id="UP000070080"/>
    </source>
</evidence>
<accession>A0A133YHT4</accession>
<dbReference type="AlphaFoldDB" id="A0A133YHT4"/>
<feature type="transmembrane region" description="Helical" evidence="1">
    <location>
        <begin position="160"/>
        <end position="182"/>
    </location>
</feature>
<feature type="domain" description="DUF1468" evidence="2">
    <location>
        <begin position="12"/>
        <end position="142"/>
    </location>
</feature>
<evidence type="ECO:0000256" key="1">
    <source>
        <dbReference type="SAM" id="Phobius"/>
    </source>
</evidence>
<keyword evidence="1" id="KW-1133">Transmembrane helix</keyword>
<evidence type="ECO:0000313" key="3">
    <source>
        <dbReference type="EMBL" id="KXB42717.1"/>
    </source>
</evidence>
<keyword evidence="1" id="KW-0472">Membrane</keyword>
<sequence>MKLKLSFPLVACLLSVAYLLYVITSKDTVLAADAVGGDPGGKILPLIMAMFMCLGFGWVAWRERISSIQNDALTRKYFSITIISTVLYVFSLRYIGFIICTAMLLYILEHLYTTLEQTNYRQFLYGIVATTLSTSVVYVLMRSLTRLIFRLTRVGCIPIIFANGSIQAVISLLFVFAFTLIVKATICKMINNRGYYVVSKSLLITFTCVLVIYVVFKQFFNVNLAVGILNF</sequence>
<gene>
    <name evidence="3" type="ORF">HMPREF1872_00053</name>
</gene>
<reference evidence="4" key="1">
    <citation type="submission" date="2016-01" db="EMBL/GenBank/DDBJ databases">
        <authorList>
            <person name="Mitreva M."/>
            <person name="Pepin K.H."/>
            <person name="Mihindukulasuriya K.A."/>
            <person name="Fulton R."/>
            <person name="Fronick C."/>
            <person name="O'Laughlin M."/>
            <person name="Miner T."/>
            <person name="Herter B."/>
            <person name="Rosa B.A."/>
            <person name="Cordes M."/>
            <person name="Tomlinson C."/>
            <person name="Wollam A."/>
            <person name="Palsikar V.B."/>
            <person name="Mardis E.R."/>
            <person name="Wilson R.K."/>
        </authorList>
    </citation>
    <scope>NUCLEOTIDE SEQUENCE [LARGE SCALE GENOMIC DNA]</scope>
    <source>
        <strain evidence="4">KA00274</strain>
    </source>
</reference>
<organism evidence="3 4">
    <name type="scientific">Amygdalobacter nucleatus</name>
    <dbReference type="NCBI Taxonomy" id="3029274"/>
    <lineage>
        <taxon>Bacteria</taxon>
        <taxon>Bacillati</taxon>
        <taxon>Bacillota</taxon>
        <taxon>Clostridia</taxon>
        <taxon>Eubacteriales</taxon>
        <taxon>Oscillospiraceae</taxon>
        <taxon>Amygdalobacter</taxon>
    </lineage>
</organism>
<dbReference type="STRING" id="1497955.HMPREF1872_00053"/>
<keyword evidence="1" id="KW-0812">Transmembrane</keyword>
<feature type="transmembrane region" description="Helical" evidence="1">
    <location>
        <begin position="43"/>
        <end position="61"/>
    </location>
</feature>